<protein>
    <recommendedName>
        <fullName evidence="3">Right handed beta helix domain-containing protein</fullName>
    </recommendedName>
</protein>
<keyword evidence="2" id="KW-1185">Reference proteome</keyword>
<dbReference type="RefSeq" id="WP_115963079.1">
    <property type="nucleotide sequence ID" value="NZ_CBCRVL010000015.1"/>
</dbReference>
<dbReference type="AlphaFoldDB" id="A0A3D9CHD7"/>
<accession>A0A3D9CHD7</accession>
<comment type="caution">
    <text evidence="1">The sequence shown here is derived from an EMBL/GenBank/DDBJ whole genome shotgun (WGS) entry which is preliminary data.</text>
</comment>
<evidence type="ECO:0008006" key="3">
    <source>
        <dbReference type="Google" id="ProtNLM"/>
    </source>
</evidence>
<evidence type="ECO:0000313" key="2">
    <source>
        <dbReference type="Proteomes" id="UP000256769"/>
    </source>
</evidence>
<dbReference type="OrthoDB" id="606446at2"/>
<sequence length="673" mass="75692">MIYTEDFFSPGNTSPADNVVSLIDSFSHENVNFKKTTVWLDGSPMTDAKIDNIIYRKKGTFYYKRVTGSSKVLHAKIFNPFCDGINDDCLAISKMMKISSMGYTIDGNALTYHLLNRITEEVDNFSFINFNFRLNNNYDLDCGWKVTVKKNIVFENIFIDGGRGTYKNENGNIEKWIQGPGDASVPSIIPNLVDVFLFIQGDKKSNASIKKLRAVNIHAISAITFYSYGNVNVEDSDFENISMKPFHVYHSFDDGETQSGKTFIKNITTKNCGYLWDTILEKVNSDQSPVVRNRANSKGMIQWGYGAIVSFGEYYIENIKVENYGASAVCSDRNTKFFGNCIYISNDSDKFESNNPSGGMWFEATGNAYISNLSIDISNRSSRDLNFDSSALQTFNTELYIDNLQIKTNVNKVLLKKGIRASYNNNNKITVNNLYIRGAFQDQSVFHGIMEFAKDQYPLESKFVLNEGIIEEGNLLFWGTGEVNLSKINALTSKIEFQSPVSIQFNKISIKESSFYYFNTITHYKQMILENSTIISNFFYNSNSSDVVIKNSNINGALSLPYTVAGSKICISGGDIGRTRINGYHVFIDHVKSYQGLYIDNAQFFTINNCILKTSESEPVIMVSNNNDRLISGMISHNILSIKNNTSAAGYILLTPEAATKVSTYNNSETNFD</sequence>
<dbReference type="EMBL" id="QNUE01000017">
    <property type="protein sequence ID" value="REC65193.1"/>
    <property type="molecule type" value="Genomic_DNA"/>
</dbReference>
<proteinExistence type="predicted"/>
<name>A0A3D9CHD7_9FLAO</name>
<dbReference type="Proteomes" id="UP000256769">
    <property type="component" value="Unassembled WGS sequence"/>
</dbReference>
<reference evidence="1 2" key="1">
    <citation type="journal article" date="2007" name="Int. J. Syst. Evol. Microbiol.">
        <title>Chryseobacterium flavum sp. nov., isolated from polluted soil.</title>
        <authorList>
            <person name="Zhou Y."/>
            <person name="Dong J."/>
            <person name="Wang X."/>
            <person name="Huang X."/>
            <person name="Zhang K.Y."/>
            <person name="Zhang Y.Q."/>
            <person name="Guo Y.F."/>
            <person name="Lai R."/>
            <person name="Li W.J."/>
        </authorList>
    </citation>
    <scope>NUCLEOTIDE SEQUENCE [LARGE SCALE GENOMIC DNA]</scope>
    <source>
        <strain evidence="1 2">KCTC 12877</strain>
    </source>
</reference>
<organism evidence="1 2">
    <name type="scientific">Chryseobacterium flavum</name>
    <dbReference type="NCBI Taxonomy" id="415851"/>
    <lineage>
        <taxon>Bacteria</taxon>
        <taxon>Pseudomonadati</taxon>
        <taxon>Bacteroidota</taxon>
        <taxon>Flavobacteriia</taxon>
        <taxon>Flavobacteriales</taxon>
        <taxon>Weeksellaceae</taxon>
        <taxon>Chryseobacterium group</taxon>
        <taxon>Chryseobacterium</taxon>
    </lineage>
</organism>
<gene>
    <name evidence="1" type="ORF">DRF59_17225</name>
</gene>
<evidence type="ECO:0000313" key="1">
    <source>
        <dbReference type="EMBL" id="REC65193.1"/>
    </source>
</evidence>